<evidence type="ECO:0000313" key="14">
    <source>
        <dbReference type="EMBL" id="MBR7888510.1"/>
    </source>
</evidence>
<dbReference type="NCBIfam" id="TIGR00682">
    <property type="entry name" value="lpxK"/>
    <property type="match status" value="1"/>
</dbReference>
<reference evidence="14 15" key="1">
    <citation type="submission" date="2021-04" db="EMBL/GenBank/DDBJ databases">
        <authorList>
            <person name="Sun C."/>
        </authorList>
    </citation>
    <scope>NUCLEOTIDE SEQUENCE [LARGE SCALE GENOMIC DNA]</scope>
    <source>
        <strain evidence="14 15">A79</strain>
    </source>
</reference>
<keyword evidence="7 13" id="KW-0808">Transferase</keyword>
<comment type="caution">
    <text evidence="14">The sequence shown here is derived from an EMBL/GenBank/DDBJ whole genome shotgun (WGS) entry which is preliminary data.</text>
</comment>
<evidence type="ECO:0000256" key="10">
    <source>
        <dbReference type="ARBA" id="ARBA00022840"/>
    </source>
</evidence>
<evidence type="ECO:0000256" key="11">
    <source>
        <dbReference type="ARBA" id="ARBA00023098"/>
    </source>
</evidence>
<dbReference type="Proteomes" id="UP000679722">
    <property type="component" value="Unassembled WGS sequence"/>
</dbReference>
<keyword evidence="11 13" id="KW-0443">Lipid metabolism</keyword>
<dbReference type="InterPro" id="IPR027417">
    <property type="entry name" value="P-loop_NTPase"/>
</dbReference>
<keyword evidence="5 13" id="KW-0444">Lipid biosynthesis</keyword>
<comment type="pathway">
    <text evidence="2 13">Glycolipid biosynthesis; lipid IV(A) biosynthesis; lipid IV(A) from (3R)-3-hydroxytetradecanoyl-[acyl-carrier-protein] and UDP-N-acetyl-alpha-D-glucosamine: step 6/6.</text>
</comment>
<evidence type="ECO:0000256" key="5">
    <source>
        <dbReference type="ARBA" id="ARBA00022516"/>
    </source>
</evidence>
<evidence type="ECO:0000256" key="12">
    <source>
        <dbReference type="ARBA" id="ARBA00029757"/>
    </source>
</evidence>
<proteinExistence type="inferred from homology"/>
<dbReference type="Pfam" id="PF02606">
    <property type="entry name" value="LpxK"/>
    <property type="match status" value="1"/>
</dbReference>
<comment type="caution">
    <text evidence="13">Lacks conserved residue(s) required for the propagation of feature annotation.</text>
</comment>
<dbReference type="InterPro" id="IPR003758">
    <property type="entry name" value="LpxK"/>
</dbReference>
<dbReference type="PANTHER" id="PTHR42724:SF1">
    <property type="entry name" value="TETRAACYLDISACCHARIDE 4'-KINASE, MITOCHONDRIAL-RELATED"/>
    <property type="match status" value="1"/>
</dbReference>
<dbReference type="EMBL" id="JAGSSV010000005">
    <property type="protein sequence ID" value="MBR7888510.1"/>
    <property type="molecule type" value="Genomic_DNA"/>
</dbReference>
<comment type="catalytic activity">
    <reaction evidence="13">
        <text>a lipid A disaccharide + ATP = a lipid IVA + ADP + H(+)</text>
        <dbReference type="Rhea" id="RHEA:67840"/>
        <dbReference type="ChEBI" id="CHEBI:15378"/>
        <dbReference type="ChEBI" id="CHEBI:30616"/>
        <dbReference type="ChEBI" id="CHEBI:176343"/>
        <dbReference type="ChEBI" id="CHEBI:176425"/>
        <dbReference type="ChEBI" id="CHEBI:456216"/>
        <dbReference type="EC" id="2.7.1.130"/>
    </reaction>
</comment>
<comment type="similarity">
    <text evidence="13">Belongs to the LpxK family.</text>
</comment>
<evidence type="ECO:0000313" key="15">
    <source>
        <dbReference type="Proteomes" id="UP000679722"/>
    </source>
</evidence>
<gene>
    <name evidence="13" type="primary">lpxK</name>
    <name evidence="14" type="ORF">J9B83_06100</name>
</gene>
<evidence type="ECO:0000256" key="13">
    <source>
        <dbReference type="HAMAP-Rule" id="MF_00409"/>
    </source>
</evidence>
<evidence type="ECO:0000256" key="6">
    <source>
        <dbReference type="ARBA" id="ARBA00022556"/>
    </source>
</evidence>
<comment type="function">
    <text evidence="1 13">Transfers the gamma-phosphate of ATP to the 4'-position of a tetraacyldisaccharide 1-phosphate intermediate (termed DS-1-P) to form tetraacyldisaccharide 1,4'-bis-phosphate (lipid IVA).</text>
</comment>
<dbReference type="EC" id="2.7.1.130" evidence="3 13"/>
<evidence type="ECO:0000256" key="2">
    <source>
        <dbReference type="ARBA" id="ARBA00004870"/>
    </source>
</evidence>
<evidence type="ECO:0000256" key="7">
    <source>
        <dbReference type="ARBA" id="ARBA00022679"/>
    </source>
</evidence>
<evidence type="ECO:0000256" key="8">
    <source>
        <dbReference type="ARBA" id="ARBA00022741"/>
    </source>
</evidence>
<evidence type="ECO:0000256" key="4">
    <source>
        <dbReference type="ARBA" id="ARBA00016436"/>
    </source>
</evidence>
<accession>A0ABS5HAL4</accession>
<protein>
    <recommendedName>
        <fullName evidence="4 13">Tetraacyldisaccharide 4'-kinase</fullName>
        <ecNumber evidence="3 13">2.7.1.130</ecNumber>
    </recommendedName>
    <alternativeName>
        <fullName evidence="12 13">Lipid A 4'-kinase</fullName>
    </alternativeName>
</protein>
<dbReference type="GO" id="GO:0009029">
    <property type="term" value="F:lipid-A 4'-kinase activity"/>
    <property type="evidence" value="ECO:0007669"/>
    <property type="project" value="UniProtKB-EC"/>
</dbReference>
<dbReference type="HAMAP" id="MF_00409">
    <property type="entry name" value="LpxK"/>
    <property type="match status" value="1"/>
</dbReference>
<keyword evidence="9 13" id="KW-0418">Kinase</keyword>
<evidence type="ECO:0000256" key="1">
    <source>
        <dbReference type="ARBA" id="ARBA00002274"/>
    </source>
</evidence>
<sequence length="350" mass="38789">MSLESLFTRSWYGRWGWTHVFRPLQPLVRYLVAKKRQAFLTNTQNVYKAPVPVIVVGNISVGGTGKSPMVVALCELLIQQGYRPGIVSRGHGAKITSPISVDENSSVQTVGDEPVMLARRSKCPLVVCPKRVDAVRHLLANHDVDVVISDDGMQHYHLQRDIEIAMLDAKRGLGNSQLLPVGPLREPTERLASVDFIVSVTNAISPALQKISWPVTLATLVPTELISLDGQRRLDFQAAFEPNGTTPKTSWHVVAGIGNPERFMDTLYDLGLSATNSRHSWFSDHHQFTSADIPTSGAVIMTEKDAVKCQSLVLENTNVWYLPVSLILSEAFQRAFLDKLNLITTDFTHE</sequence>
<keyword evidence="6 13" id="KW-0441">Lipid A biosynthesis</keyword>
<keyword evidence="15" id="KW-1185">Reference proteome</keyword>
<dbReference type="PANTHER" id="PTHR42724">
    <property type="entry name" value="TETRAACYLDISACCHARIDE 4'-KINASE"/>
    <property type="match status" value="1"/>
</dbReference>
<dbReference type="SUPFAM" id="SSF52540">
    <property type="entry name" value="P-loop containing nucleoside triphosphate hydrolases"/>
    <property type="match status" value="1"/>
</dbReference>
<keyword evidence="10 13" id="KW-0067">ATP-binding</keyword>
<name>A0ABS5HAL4_9GAMM</name>
<reference evidence="15" key="2">
    <citation type="submission" date="2023-07" db="EMBL/GenBank/DDBJ databases">
        <title>Marinomonas vulgaris A79, complete genome.</title>
        <authorList>
            <person name="Ying J.-J."/>
        </authorList>
    </citation>
    <scope>NUCLEOTIDE SEQUENCE [LARGE SCALE GENOMIC DNA]</scope>
    <source>
        <strain evidence="15">A79</strain>
    </source>
</reference>
<evidence type="ECO:0000256" key="9">
    <source>
        <dbReference type="ARBA" id="ARBA00022777"/>
    </source>
</evidence>
<keyword evidence="8 13" id="KW-0547">Nucleotide-binding</keyword>
<organism evidence="14 15">
    <name type="scientific">Marinomonas vulgaris</name>
    <dbReference type="NCBI Taxonomy" id="2823372"/>
    <lineage>
        <taxon>Bacteria</taxon>
        <taxon>Pseudomonadati</taxon>
        <taxon>Pseudomonadota</taxon>
        <taxon>Gammaproteobacteria</taxon>
        <taxon>Oceanospirillales</taxon>
        <taxon>Oceanospirillaceae</taxon>
        <taxon>Marinomonas</taxon>
    </lineage>
</organism>
<dbReference type="RefSeq" id="WP_211535857.1">
    <property type="nucleotide sequence ID" value="NZ_JAGSSV010000005.1"/>
</dbReference>
<evidence type="ECO:0000256" key="3">
    <source>
        <dbReference type="ARBA" id="ARBA00012071"/>
    </source>
</evidence>